<proteinExistence type="inferred from homology"/>
<evidence type="ECO:0000313" key="4">
    <source>
        <dbReference type="EMBL" id="RUO76346.1"/>
    </source>
</evidence>
<sequence length="361" mass="39122">MVWRIALVLSFVVSVLGCSPQTKSTNSQAVAQPVRVVMPVVSQTQQLTLSGIVRARTEVELAFEVPGRITQREVQAGALVSEGQALYRLDLRDLQQRLTAQQANLAAAEAALATAEQELQRVQQLRADSLVSESLLDQAQLQQQQAARQVDANRAQLQLAEKALADGVLRAPAAGTVLELRAEQNQVVASGQPVLLFAYAEQTEIEVLLPPLTLQQQGQAVFQQGQVMLADGSRVGARLRELDGAVSASARTLRARYALDQNLSMPLRSVVKIEFADAAEALWQLPLSAIDGRCSEQQAQACEQMQVWQVVDNRAEPLAISVEQITGEYALVRGALSAEMQIIAAGTHLLTRSQAVRVLPQ</sequence>
<dbReference type="PROSITE" id="PS51257">
    <property type="entry name" value="PROKAR_LIPOPROTEIN"/>
    <property type="match status" value="1"/>
</dbReference>
<dbReference type="Gene3D" id="2.40.30.170">
    <property type="match status" value="1"/>
</dbReference>
<dbReference type="Gene3D" id="2.40.50.100">
    <property type="match status" value="1"/>
</dbReference>
<dbReference type="AlphaFoldDB" id="A0A432ZEF7"/>
<dbReference type="PANTHER" id="PTHR30469">
    <property type="entry name" value="MULTIDRUG RESISTANCE PROTEIN MDTA"/>
    <property type="match status" value="1"/>
</dbReference>
<name>A0A432ZEF7_9GAMM</name>
<dbReference type="OrthoDB" id="9806939at2"/>
<dbReference type="NCBIfam" id="TIGR01730">
    <property type="entry name" value="RND_mfp"/>
    <property type="match status" value="1"/>
</dbReference>
<dbReference type="GO" id="GO:0015562">
    <property type="term" value="F:efflux transmembrane transporter activity"/>
    <property type="evidence" value="ECO:0007669"/>
    <property type="project" value="TreeGrafter"/>
</dbReference>
<evidence type="ECO:0000256" key="2">
    <source>
        <dbReference type="SAM" id="Coils"/>
    </source>
</evidence>
<feature type="coiled-coil region" evidence="2">
    <location>
        <begin position="91"/>
        <end position="156"/>
    </location>
</feature>
<protein>
    <submittedName>
        <fullName evidence="4">Uncharacterized protein</fullName>
    </submittedName>
</protein>
<accession>A0A432ZEF7</accession>
<dbReference type="SUPFAM" id="SSF111369">
    <property type="entry name" value="HlyD-like secretion proteins"/>
    <property type="match status" value="1"/>
</dbReference>
<dbReference type="PANTHER" id="PTHR30469:SF18">
    <property type="entry name" value="RESISTANCE-NODULATION-CELL DIVISION (RND) EFFLUX MEMBRANE FUSION PROTEIN-RELATED"/>
    <property type="match status" value="1"/>
</dbReference>
<dbReference type="Gene3D" id="1.10.287.470">
    <property type="entry name" value="Helix hairpin bin"/>
    <property type="match status" value="1"/>
</dbReference>
<dbReference type="Proteomes" id="UP000288279">
    <property type="component" value="Unassembled WGS sequence"/>
</dbReference>
<comment type="similarity">
    <text evidence="1">Belongs to the membrane fusion protein (MFP) (TC 8.A.1) family.</text>
</comment>
<dbReference type="GO" id="GO:1990281">
    <property type="term" value="C:efflux pump complex"/>
    <property type="evidence" value="ECO:0007669"/>
    <property type="project" value="TreeGrafter"/>
</dbReference>
<keyword evidence="2" id="KW-0175">Coiled coil</keyword>
<reference evidence="4 5" key="1">
    <citation type="journal article" date="2011" name="Front. Microbiol.">
        <title>Genomic signatures of strain selection and enhancement in Bacillus atrophaeus var. globigii, a historical biowarfare simulant.</title>
        <authorList>
            <person name="Gibbons H.S."/>
            <person name="Broomall S.M."/>
            <person name="McNew L.A."/>
            <person name="Daligault H."/>
            <person name="Chapman C."/>
            <person name="Bruce D."/>
            <person name="Karavis M."/>
            <person name="Krepps M."/>
            <person name="McGregor P.A."/>
            <person name="Hong C."/>
            <person name="Park K.H."/>
            <person name="Akmal A."/>
            <person name="Feldman A."/>
            <person name="Lin J.S."/>
            <person name="Chang W.E."/>
            <person name="Higgs B.W."/>
            <person name="Demirev P."/>
            <person name="Lindquist J."/>
            <person name="Liem A."/>
            <person name="Fochler E."/>
            <person name="Read T.D."/>
            <person name="Tapia R."/>
            <person name="Johnson S."/>
            <person name="Bishop-Lilly K.A."/>
            <person name="Detter C."/>
            <person name="Han C."/>
            <person name="Sozhamannan S."/>
            <person name="Rosenzweig C.N."/>
            <person name="Skowronski E.W."/>
        </authorList>
    </citation>
    <scope>NUCLEOTIDE SEQUENCE [LARGE SCALE GENOMIC DNA]</scope>
    <source>
        <strain evidence="4 5">PIT1</strain>
    </source>
</reference>
<evidence type="ECO:0000313" key="5">
    <source>
        <dbReference type="Proteomes" id="UP000288279"/>
    </source>
</evidence>
<dbReference type="EMBL" id="PIQG01000004">
    <property type="protein sequence ID" value="RUO76346.1"/>
    <property type="molecule type" value="Genomic_DNA"/>
</dbReference>
<organism evidence="4 5">
    <name type="scientific">Pseudidiomarina taiwanensis</name>
    <dbReference type="NCBI Taxonomy" id="337250"/>
    <lineage>
        <taxon>Bacteria</taxon>
        <taxon>Pseudomonadati</taxon>
        <taxon>Pseudomonadota</taxon>
        <taxon>Gammaproteobacteria</taxon>
        <taxon>Alteromonadales</taxon>
        <taxon>Idiomarinaceae</taxon>
        <taxon>Pseudidiomarina</taxon>
    </lineage>
</organism>
<dbReference type="RefSeq" id="WP_126827986.1">
    <property type="nucleotide sequence ID" value="NZ_PIQG01000004.1"/>
</dbReference>
<gene>
    <name evidence="4" type="ORF">CWI83_08255</name>
</gene>
<dbReference type="InterPro" id="IPR006143">
    <property type="entry name" value="RND_pump_MFP"/>
</dbReference>
<feature type="signal peptide" evidence="3">
    <location>
        <begin position="1"/>
        <end position="24"/>
    </location>
</feature>
<dbReference type="Gene3D" id="2.40.420.20">
    <property type="match status" value="1"/>
</dbReference>
<keyword evidence="5" id="KW-1185">Reference proteome</keyword>
<keyword evidence="3" id="KW-0732">Signal</keyword>
<feature type="chain" id="PRO_5019074674" evidence="3">
    <location>
        <begin position="25"/>
        <end position="361"/>
    </location>
</feature>
<evidence type="ECO:0000256" key="3">
    <source>
        <dbReference type="SAM" id="SignalP"/>
    </source>
</evidence>
<comment type="caution">
    <text evidence="4">The sequence shown here is derived from an EMBL/GenBank/DDBJ whole genome shotgun (WGS) entry which is preliminary data.</text>
</comment>
<evidence type="ECO:0000256" key="1">
    <source>
        <dbReference type="ARBA" id="ARBA00009477"/>
    </source>
</evidence>